<keyword evidence="3" id="KW-1185">Reference proteome</keyword>
<gene>
    <name evidence="2" type="ORF">QTG54_013687</name>
</gene>
<dbReference type="SUPFAM" id="SSF88697">
    <property type="entry name" value="PUA domain-like"/>
    <property type="match status" value="1"/>
</dbReference>
<dbReference type="Proteomes" id="UP001224775">
    <property type="component" value="Unassembled WGS sequence"/>
</dbReference>
<comment type="caution">
    <text evidence="2">The sequence shown here is derived from an EMBL/GenBank/DDBJ whole genome shotgun (WGS) entry which is preliminary data.</text>
</comment>
<dbReference type="AlphaFoldDB" id="A0AAD9D7B1"/>
<evidence type="ECO:0000313" key="2">
    <source>
        <dbReference type="EMBL" id="KAK1735524.1"/>
    </source>
</evidence>
<proteinExistence type="predicted"/>
<dbReference type="InterPro" id="IPR015947">
    <property type="entry name" value="PUA-like_sf"/>
</dbReference>
<organism evidence="2 3">
    <name type="scientific">Skeletonema marinoi</name>
    <dbReference type="NCBI Taxonomy" id="267567"/>
    <lineage>
        <taxon>Eukaryota</taxon>
        <taxon>Sar</taxon>
        <taxon>Stramenopiles</taxon>
        <taxon>Ochrophyta</taxon>
        <taxon>Bacillariophyta</taxon>
        <taxon>Coscinodiscophyceae</taxon>
        <taxon>Thalassiosirophycidae</taxon>
        <taxon>Thalassiosirales</taxon>
        <taxon>Skeletonemataceae</taxon>
        <taxon>Skeletonema</taxon>
        <taxon>Skeletonema marinoi-dohrnii complex</taxon>
    </lineage>
</organism>
<evidence type="ECO:0000313" key="3">
    <source>
        <dbReference type="Proteomes" id="UP001224775"/>
    </source>
</evidence>
<protein>
    <submittedName>
        <fullName evidence="2">Uncharacterized protein</fullName>
    </submittedName>
</protein>
<feature type="region of interest" description="Disordered" evidence="1">
    <location>
        <begin position="1"/>
        <end position="20"/>
    </location>
</feature>
<accession>A0AAD9D7B1</accession>
<evidence type="ECO:0000256" key="1">
    <source>
        <dbReference type="SAM" id="MobiDB-lite"/>
    </source>
</evidence>
<reference evidence="2" key="1">
    <citation type="submission" date="2023-06" db="EMBL/GenBank/DDBJ databases">
        <title>Survivors Of The Sea: Transcriptome response of Skeletonema marinoi to long-term dormancy.</title>
        <authorList>
            <person name="Pinder M.I.M."/>
            <person name="Kourtchenko O."/>
            <person name="Robertson E.K."/>
            <person name="Larsson T."/>
            <person name="Maumus F."/>
            <person name="Osuna-Cruz C.M."/>
            <person name="Vancaester E."/>
            <person name="Stenow R."/>
            <person name="Vandepoele K."/>
            <person name="Ploug H."/>
            <person name="Bruchert V."/>
            <person name="Godhe A."/>
            <person name="Topel M."/>
        </authorList>
    </citation>
    <scope>NUCLEOTIDE SEQUENCE</scope>
    <source>
        <strain evidence="2">R05AC</strain>
    </source>
</reference>
<dbReference type="EMBL" id="JATAAI010000033">
    <property type="protein sequence ID" value="KAK1735524.1"/>
    <property type="molecule type" value="Genomic_DNA"/>
</dbReference>
<dbReference type="Gene3D" id="2.30.130.30">
    <property type="entry name" value="Hypothetical protein"/>
    <property type="match status" value="1"/>
</dbReference>
<name>A0AAD9D7B1_9STRA</name>
<sequence length="172" mass="19565">MADNSSTTQSWQGSADEERRFGLEMQQPYSEFVLIGQKSIESRAYPLPEALIDAKIEILQSEKGLDGVSSVPDRVTLHRSRDNNSSTQSPLKRIGWVTFTKCILYTSREEFEADREKHLVDPNSGYGWNDERPMYGWVVGSYHKQDVVDVDEGSVDAVAVRRMRSLFEIITT</sequence>
<feature type="compositionally biased region" description="Polar residues" evidence="1">
    <location>
        <begin position="1"/>
        <end position="13"/>
    </location>
</feature>